<dbReference type="STRING" id="225359.A0A2S4Q0L7"/>
<comment type="caution">
    <text evidence="7">The sequence shown here is derived from an EMBL/GenBank/DDBJ whole genome shotgun (WGS) entry which is preliminary data.</text>
</comment>
<name>A0A2S4Q0L7_9PEZI</name>
<evidence type="ECO:0000313" key="7">
    <source>
        <dbReference type="EMBL" id="POS87830.1"/>
    </source>
</evidence>
<dbReference type="SUPFAM" id="SSF49764">
    <property type="entry name" value="HSP20-like chaperones"/>
    <property type="match status" value="1"/>
</dbReference>
<evidence type="ECO:0008006" key="9">
    <source>
        <dbReference type="Google" id="ProtNLM"/>
    </source>
</evidence>
<dbReference type="PROSITE" id="PS51401">
    <property type="entry name" value="CHORD"/>
    <property type="match status" value="1"/>
</dbReference>
<gene>
    <name evidence="7" type="ORF">EPUL_000966</name>
</gene>
<evidence type="ECO:0000256" key="2">
    <source>
        <dbReference type="ARBA" id="ARBA00022737"/>
    </source>
</evidence>
<dbReference type="Pfam" id="PF04968">
    <property type="entry name" value="CHORD"/>
    <property type="match status" value="2"/>
</dbReference>
<keyword evidence="3" id="KW-0862">Zinc</keyword>
<feature type="region of interest" description="Disordered" evidence="4">
    <location>
        <begin position="72"/>
        <end position="96"/>
    </location>
</feature>
<evidence type="ECO:0000256" key="1">
    <source>
        <dbReference type="ARBA" id="ARBA00022723"/>
    </source>
</evidence>
<dbReference type="PROSITE" id="PS51203">
    <property type="entry name" value="CS"/>
    <property type="match status" value="1"/>
</dbReference>
<dbReference type="OrthoDB" id="1898560at2759"/>
<dbReference type="EMBL" id="PEDP01000064">
    <property type="protein sequence ID" value="POS87830.1"/>
    <property type="molecule type" value="Genomic_DNA"/>
</dbReference>
<proteinExistence type="predicted"/>
<protein>
    <recommendedName>
        <fullName evidence="9">CS domain-containing protein</fullName>
    </recommendedName>
</protein>
<keyword evidence="1" id="KW-0479">Metal-binding</keyword>
<dbReference type="AlphaFoldDB" id="A0A2S4Q0L7"/>
<dbReference type="Pfam" id="PF04969">
    <property type="entry name" value="CS"/>
    <property type="match status" value="1"/>
</dbReference>
<accession>A0A2S4Q0L7</accession>
<keyword evidence="8" id="KW-1185">Reference proteome</keyword>
<dbReference type="PANTHER" id="PTHR46983">
    <property type="entry name" value="CYSTEINE AND HISTIDINE-RICH DOMAIN-CONTAINING PROTEIN 1"/>
    <property type="match status" value="1"/>
</dbReference>
<feature type="compositionally biased region" description="Pro residues" evidence="4">
    <location>
        <begin position="79"/>
        <end position="88"/>
    </location>
</feature>
<evidence type="ECO:0000259" key="5">
    <source>
        <dbReference type="PROSITE" id="PS51203"/>
    </source>
</evidence>
<keyword evidence="2" id="KW-0677">Repeat</keyword>
<dbReference type="InterPro" id="IPR039790">
    <property type="entry name" value="CHRD1"/>
</dbReference>
<dbReference type="CDD" id="cd06466">
    <property type="entry name" value="p23_CS_SGT1_like"/>
    <property type="match status" value="1"/>
</dbReference>
<dbReference type="Gene3D" id="2.60.40.790">
    <property type="match status" value="1"/>
</dbReference>
<evidence type="ECO:0000256" key="4">
    <source>
        <dbReference type="SAM" id="MobiDB-lite"/>
    </source>
</evidence>
<dbReference type="GO" id="GO:0046872">
    <property type="term" value="F:metal ion binding"/>
    <property type="evidence" value="ECO:0007669"/>
    <property type="project" value="UniProtKB-KW"/>
</dbReference>
<dbReference type="PANTHER" id="PTHR46983:SF3">
    <property type="entry name" value="CHPADIPLOID STATE MAINTENANCE PROTEIN CHPA"/>
    <property type="match status" value="1"/>
</dbReference>
<dbReference type="Gene3D" id="4.10.1130.20">
    <property type="match status" value="2"/>
</dbReference>
<organism evidence="7 8">
    <name type="scientific">Erysiphe pulchra</name>
    <dbReference type="NCBI Taxonomy" id="225359"/>
    <lineage>
        <taxon>Eukaryota</taxon>
        <taxon>Fungi</taxon>
        <taxon>Dikarya</taxon>
        <taxon>Ascomycota</taxon>
        <taxon>Pezizomycotina</taxon>
        <taxon>Leotiomycetes</taxon>
        <taxon>Erysiphales</taxon>
        <taxon>Erysiphaceae</taxon>
        <taxon>Erysiphe</taxon>
    </lineage>
</organism>
<evidence type="ECO:0000256" key="3">
    <source>
        <dbReference type="ARBA" id="ARBA00022833"/>
    </source>
</evidence>
<dbReference type="InterPro" id="IPR008978">
    <property type="entry name" value="HSP20-like_chaperone"/>
</dbReference>
<evidence type="ECO:0000259" key="6">
    <source>
        <dbReference type="PROSITE" id="PS51401"/>
    </source>
</evidence>
<dbReference type="InterPro" id="IPR007051">
    <property type="entry name" value="CHORD_dom"/>
</dbReference>
<dbReference type="InterPro" id="IPR007052">
    <property type="entry name" value="CS_dom"/>
</dbReference>
<dbReference type="Proteomes" id="UP000237438">
    <property type="component" value="Unassembled WGS sequence"/>
</dbReference>
<sequence length="293" mass="32898">MAQKCVHLSCGKMFTDAEEPCFYHPEPPIFHEGKKGRHSITELPPAIEKKGQEIPEIVSTQVVPLKARAPAIQNTTSSTPPPPPPPPLESDDDDPDLTILDGSICKRRSCDERYNSGNRNTELCCFHPGVPIFHEGSKGYTCCKRRVLEFDEFMKIKGCKTKDKHLFIGSGKNKSAKTTGEEYYDSVRHDFYQTSNTVIASFFLKNIEKTQSRIEFGNSELILNLITTDALPKRFKKKIPLFSSIDPDISTYQILGTKLEVKLKKTNTLSWPTLRSDEQSTGITIQTGKPGIF</sequence>
<feature type="domain" description="CS" evidence="5">
    <location>
        <begin position="184"/>
        <end position="275"/>
    </location>
</feature>
<feature type="domain" description="CHORD" evidence="6">
    <location>
        <begin position="105"/>
        <end position="165"/>
    </location>
</feature>
<reference evidence="7 8" key="1">
    <citation type="submission" date="2017-10" db="EMBL/GenBank/DDBJ databases">
        <title>Development of genomic resources for the powdery mildew, Erysiphe pulchra.</title>
        <authorList>
            <person name="Wadl P.A."/>
            <person name="Mack B.M."/>
            <person name="Moore G."/>
            <person name="Beltz S.B."/>
        </authorList>
    </citation>
    <scope>NUCLEOTIDE SEQUENCE [LARGE SCALE GENOMIC DNA]</scope>
    <source>
        <strain evidence="7">Cflorida</strain>
    </source>
</reference>
<evidence type="ECO:0000313" key="8">
    <source>
        <dbReference type="Proteomes" id="UP000237438"/>
    </source>
</evidence>